<feature type="compositionally biased region" description="Basic and acidic residues" evidence="1">
    <location>
        <begin position="128"/>
        <end position="147"/>
    </location>
</feature>
<evidence type="ECO:0000313" key="3">
    <source>
        <dbReference type="EMBL" id="MFC3996206.1"/>
    </source>
</evidence>
<sequence>MTDHRGEWVLLAYRMPREPSSPRIAVWRKLKRLGIAQIGDGLAGLPADARTREHFDWIAEEVEEHGGTATVWLARPASAAQEHRLAAEMAGARAAEYRAVIAQAAEGAHLAPGARSRLVRRLREELRRINRRDHFPPPQRDQARRAVQDLAGDAAPQATTPATAQAEETTP</sequence>
<evidence type="ECO:0000256" key="1">
    <source>
        <dbReference type="SAM" id="MobiDB-lite"/>
    </source>
</evidence>
<evidence type="ECO:0000313" key="4">
    <source>
        <dbReference type="Proteomes" id="UP001595847"/>
    </source>
</evidence>
<organism evidence="3 4">
    <name type="scientific">Nocardiopsis sediminis</name>
    <dbReference type="NCBI Taxonomy" id="1778267"/>
    <lineage>
        <taxon>Bacteria</taxon>
        <taxon>Bacillati</taxon>
        <taxon>Actinomycetota</taxon>
        <taxon>Actinomycetes</taxon>
        <taxon>Streptosporangiales</taxon>
        <taxon>Nocardiopsidaceae</taxon>
        <taxon>Nocardiopsis</taxon>
    </lineage>
</organism>
<feature type="domain" description="ChrB N-terminal" evidence="2">
    <location>
        <begin position="23"/>
        <end position="104"/>
    </location>
</feature>
<gene>
    <name evidence="3" type="ORF">ACFOVU_09790</name>
</gene>
<proteinExistence type="predicted"/>
<accession>A0ABV8FMV5</accession>
<comment type="caution">
    <text evidence="3">The sequence shown here is derived from an EMBL/GenBank/DDBJ whole genome shotgun (WGS) entry which is preliminary data.</text>
</comment>
<dbReference type="EMBL" id="JBHSBH010000007">
    <property type="protein sequence ID" value="MFC3996206.1"/>
    <property type="molecule type" value="Genomic_DNA"/>
</dbReference>
<name>A0ABV8FMV5_9ACTN</name>
<keyword evidence="4" id="KW-1185">Reference proteome</keyword>
<evidence type="ECO:0000259" key="2">
    <source>
        <dbReference type="Pfam" id="PF20229"/>
    </source>
</evidence>
<protein>
    <submittedName>
        <fullName evidence="3">Chromate resistance protein ChrB</fullName>
    </submittedName>
</protein>
<feature type="compositionally biased region" description="Low complexity" evidence="1">
    <location>
        <begin position="154"/>
        <end position="171"/>
    </location>
</feature>
<reference evidence="4" key="1">
    <citation type="journal article" date="2019" name="Int. J. Syst. Evol. Microbiol.">
        <title>The Global Catalogue of Microorganisms (GCM) 10K type strain sequencing project: providing services to taxonomists for standard genome sequencing and annotation.</title>
        <authorList>
            <consortium name="The Broad Institute Genomics Platform"/>
            <consortium name="The Broad Institute Genome Sequencing Center for Infectious Disease"/>
            <person name="Wu L."/>
            <person name="Ma J."/>
        </authorList>
    </citation>
    <scope>NUCLEOTIDE SEQUENCE [LARGE SCALE GENOMIC DNA]</scope>
    <source>
        <strain evidence="4">TBRC 1826</strain>
    </source>
</reference>
<dbReference type="RefSeq" id="WP_378532045.1">
    <property type="nucleotide sequence ID" value="NZ_JBHSBH010000007.1"/>
</dbReference>
<feature type="region of interest" description="Disordered" evidence="1">
    <location>
        <begin position="128"/>
        <end position="171"/>
    </location>
</feature>
<dbReference type="Pfam" id="PF20229">
    <property type="entry name" value="ChrB_N"/>
    <property type="match status" value="1"/>
</dbReference>
<dbReference type="Proteomes" id="UP001595847">
    <property type="component" value="Unassembled WGS sequence"/>
</dbReference>
<dbReference type="InterPro" id="IPR046858">
    <property type="entry name" value="ChrB_N"/>
</dbReference>